<evidence type="ECO:0000256" key="7">
    <source>
        <dbReference type="ARBA" id="ARBA00032603"/>
    </source>
</evidence>
<sequence>MSNSAFIPFTGSSRTVTEGKQAGALDDTSLLQSLFSDKSREEFAKECRLGMYTSLSSNNQLNYIDLVPKVTGSRALNLFKSEYEKGKIPSSGVLSIPRVLVFLVRTTSVTEAGSVTIRLVDLASASSLDVLEPVDGTQEATVPISSLPAIVCFSPSYDCPMQMIGNRHRCFGLVTQLDGVTTSGSTVVMSHAYWSANFRSKPNNYKQYAPMHKYVEPFDRLKRLSRGQLKNYVKGITNQSVDHGYLLGKPLLKTDEQDPEMIELEEESLTPTGSNGAGKDKIAVTAKSVAGLPTASMTINRR</sequence>
<reference evidence="8" key="1">
    <citation type="submission" date="2018-10" db="EMBL/GenBank/DDBJ databases">
        <title>Detection and characterization of Cowpea chlorotic mottle virus in Arachis pintoi Krapov. &amp; W.C. Greg. (Fabaceae).</title>
        <authorList>
            <person name="Rossitto De Marchi B."/>
            <person name="Boari A."/>
            <person name="Pantoja K."/>
            <person name="Krause-Sakate R."/>
        </authorList>
    </citation>
    <scope>NUCLEOTIDE SEQUENCE</scope>
    <source>
        <strain evidence="8">Embrapa_Acre</strain>
    </source>
</reference>
<dbReference type="EMBL" id="MK046913">
    <property type="protein sequence ID" value="QFO46832.1"/>
    <property type="molecule type" value="Genomic_RNA"/>
</dbReference>
<evidence type="ECO:0000256" key="1">
    <source>
        <dbReference type="ARBA" id="ARBA00004621"/>
    </source>
</evidence>
<comment type="function">
    <text evidence="6">Transports viral genome to neighboring plant cells directly through plasmosdesmata, without any budding. The movement protein allows efficient cell to cell propagation, by bypassing the host cell wall barrier. Acts by forming a tubular structure at the host plasmodesmata, enlarging it enough to allow free passage of virion capsids.</text>
</comment>
<keyword evidence="4" id="KW-0916">Viral movement protein</keyword>
<evidence type="ECO:0000256" key="6">
    <source>
        <dbReference type="ARBA" id="ARBA00025275"/>
    </source>
</evidence>
<evidence type="ECO:0000256" key="5">
    <source>
        <dbReference type="ARBA" id="ARBA00023081"/>
    </source>
</evidence>
<dbReference type="InterPro" id="IPR000603">
    <property type="entry name" value="MPV"/>
</dbReference>
<dbReference type="GO" id="GO:0044219">
    <property type="term" value="C:host cell plasmodesma"/>
    <property type="evidence" value="ECO:0007669"/>
    <property type="project" value="UniProtKB-SubCell"/>
</dbReference>
<keyword evidence="3" id="KW-0813">Transport</keyword>
<organismHost>
    <name type="scientific">Glycine max</name>
    <name type="common">Soybean</name>
    <name type="synonym">Glycine hispida</name>
    <dbReference type="NCBI Taxonomy" id="3847"/>
</organismHost>
<proteinExistence type="predicted"/>
<evidence type="ECO:0000256" key="4">
    <source>
        <dbReference type="ARBA" id="ARBA00023031"/>
    </source>
</evidence>
<accession>A0A7S5F4X6</accession>
<dbReference type="GO" id="GO:0046740">
    <property type="term" value="P:transport of virus in host, cell to cell"/>
    <property type="evidence" value="ECO:0007669"/>
    <property type="project" value="UniProtKB-KW"/>
</dbReference>
<evidence type="ECO:0000256" key="3">
    <source>
        <dbReference type="ARBA" id="ARBA00022448"/>
    </source>
</evidence>
<evidence type="ECO:0000256" key="2">
    <source>
        <dbReference type="ARBA" id="ARBA00014660"/>
    </source>
</evidence>
<name>A0A7S5F4X6_CCMV</name>
<evidence type="ECO:0000313" key="8">
    <source>
        <dbReference type="EMBL" id="QFO46832.1"/>
    </source>
</evidence>
<organism evidence="8">
    <name type="scientific">Cowpea chlorotic mottle virus</name>
    <name type="common">CCMV</name>
    <dbReference type="NCBI Taxonomy" id="12303"/>
    <lineage>
        <taxon>Viruses</taxon>
        <taxon>Riboviria</taxon>
        <taxon>Orthornavirae</taxon>
        <taxon>Kitrinoviricota</taxon>
        <taxon>Alsuviricetes</taxon>
        <taxon>Martellivirales</taxon>
        <taxon>Bromoviridae</taxon>
        <taxon>Bromovirus</taxon>
        <taxon>Bromovirus CCMV</taxon>
    </lineage>
</organism>
<protein>
    <recommendedName>
        <fullName evidence="2">Movement protein</fullName>
    </recommendedName>
    <alternativeName>
        <fullName evidence="7">Protein 3A</fullName>
    </alternativeName>
</protein>
<keyword evidence="5" id="KW-1031">Host cell junction</keyword>
<dbReference type="Pfam" id="PF00803">
    <property type="entry name" value="3A"/>
    <property type="match status" value="1"/>
</dbReference>
<comment type="subcellular location">
    <subcellularLocation>
        <location evidence="1">Host cell junction</location>
        <location evidence="1">Host plasmodesma</location>
    </subcellularLocation>
</comment>
<organismHost>
    <name type="scientific">Vigna unguiculata</name>
    <name type="common">Cowpea</name>
    <dbReference type="NCBI Taxonomy" id="3917"/>
</organismHost>